<evidence type="ECO:0000313" key="3">
    <source>
        <dbReference type="EMBL" id="GGL69782.1"/>
    </source>
</evidence>
<dbReference type="Pfam" id="PF02604">
    <property type="entry name" value="PhdYeFM_antitox"/>
    <property type="match status" value="1"/>
</dbReference>
<dbReference type="EMBL" id="BMMZ01000007">
    <property type="protein sequence ID" value="GGL69782.1"/>
    <property type="molecule type" value="Genomic_DNA"/>
</dbReference>
<dbReference type="AlphaFoldDB" id="A0A917SBG4"/>
<protein>
    <recommendedName>
        <fullName evidence="2">Antitoxin</fullName>
    </recommendedName>
</protein>
<dbReference type="Gene3D" id="3.40.1620.10">
    <property type="entry name" value="YefM-like domain"/>
    <property type="match status" value="1"/>
</dbReference>
<proteinExistence type="inferred from homology"/>
<comment type="caution">
    <text evidence="3">The sequence shown here is derived from an EMBL/GenBank/DDBJ whole genome shotgun (WGS) entry which is preliminary data.</text>
</comment>
<gene>
    <name evidence="3" type="ORF">GCM10011575_30410</name>
</gene>
<comment type="function">
    <text evidence="2">Antitoxin component of a type II toxin-antitoxin (TA) system.</text>
</comment>
<keyword evidence="4" id="KW-1185">Reference proteome</keyword>
<dbReference type="NCBIfam" id="TIGR01552">
    <property type="entry name" value="phd_fam"/>
    <property type="match status" value="1"/>
</dbReference>
<evidence type="ECO:0000256" key="2">
    <source>
        <dbReference type="RuleBase" id="RU362080"/>
    </source>
</evidence>
<reference evidence="3" key="1">
    <citation type="journal article" date="2014" name="Int. J. Syst. Evol. Microbiol.">
        <title>Complete genome sequence of Corynebacterium casei LMG S-19264T (=DSM 44701T), isolated from a smear-ripened cheese.</title>
        <authorList>
            <consortium name="US DOE Joint Genome Institute (JGI-PGF)"/>
            <person name="Walter F."/>
            <person name="Albersmeier A."/>
            <person name="Kalinowski J."/>
            <person name="Ruckert C."/>
        </authorList>
    </citation>
    <scope>NUCLEOTIDE SEQUENCE</scope>
    <source>
        <strain evidence="3">CGMCC 4.7306</strain>
    </source>
</reference>
<organism evidence="3 4">
    <name type="scientific">Microlunatus endophyticus</name>
    <dbReference type="NCBI Taxonomy" id="1716077"/>
    <lineage>
        <taxon>Bacteria</taxon>
        <taxon>Bacillati</taxon>
        <taxon>Actinomycetota</taxon>
        <taxon>Actinomycetes</taxon>
        <taxon>Propionibacteriales</taxon>
        <taxon>Propionibacteriaceae</taxon>
        <taxon>Microlunatus</taxon>
    </lineage>
</organism>
<comment type="similarity">
    <text evidence="1 2">Belongs to the phD/YefM antitoxin family.</text>
</comment>
<reference evidence="3" key="2">
    <citation type="submission" date="2020-09" db="EMBL/GenBank/DDBJ databases">
        <authorList>
            <person name="Sun Q."/>
            <person name="Zhou Y."/>
        </authorList>
    </citation>
    <scope>NUCLEOTIDE SEQUENCE</scope>
    <source>
        <strain evidence="3">CGMCC 4.7306</strain>
    </source>
</reference>
<dbReference type="Proteomes" id="UP000613840">
    <property type="component" value="Unassembled WGS sequence"/>
</dbReference>
<dbReference type="InterPro" id="IPR006442">
    <property type="entry name" value="Antitoxin_Phd/YefM"/>
</dbReference>
<dbReference type="SUPFAM" id="SSF143120">
    <property type="entry name" value="YefM-like"/>
    <property type="match status" value="1"/>
</dbReference>
<sequence>MSDSKAYPWTMPRVTAREASRGFAALLDRVEHDGEEYVVVRDGREVARIVPAGTHTLESLQDALDDVPALDLDFERDALGANRLLTMPSDPWLD</sequence>
<dbReference type="InterPro" id="IPR036165">
    <property type="entry name" value="YefM-like_sf"/>
</dbReference>
<accession>A0A917SBG4</accession>
<name>A0A917SBG4_9ACTN</name>
<evidence type="ECO:0000256" key="1">
    <source>
        <dbReference type="ARBA" id="ARBA00009981"/>
    </source>
</evidence>
<evidence type="ECO:0000313" key="4">
    <source>
        <dbReference type="Proteomes" id="UP000613840"/>
    </source>
</evidence>